<proteinExistence type="predicted"/>
<dbReference type="AlphaFoldDB" id="A0A2P2QP56"/>
<protein>
    <submittedName>
        <fullName evidence="1">Uncharacterized protein</fullName>
    </submittedName>
</protein>
<reference evidence="1" key="1">
    <citation type="submission" date="2018-02" db="EMBL/GenBank/DDBJ databases">
        <title>Rhizophora mucronata_Transcriptome.</title>
        <authorList>
            <person name="Meera S.P."/>
            <person name="Sreeshan A."/>
            <person name="Augustine A."/>
        </authorList>
    </citation>
    <scope>NUCLEOTIDE SEQUENCE</scope>
    <source>
        <tissue evidence="1">Leaf</tissue>
    </source>
</reference>
<accession>A0A2P2QP56</accession>
<sequence length="62" mass="7176">MYVMNRKNKKRRLSVASQISSGIANQCHIKVHSTLLKYRSTTCPTCKWGEPIPTWCKMTSKF</sequence>
<name>A0A2P2QP56_RHIMU</name>
<organism evidence="1">
    <name type="scientific">Rhizophora mucronata</name>
    <name type="common">Asiatic mangrove</name>
    <dbReference type="NCBI Taxonomy" id="61149"/>
    <lineage>
        <taxon>Eukaryota</taxon>
        <taxon>Viridiplantae</taxon>
        <taxon>Streptophyta</taxon>
        <taxon>Embryophyta</taxon>
        <taxon>Tracheophyta</taxon>
        <taxon>Spermatophyta</taxon>
        <taxon>Magnoliopsida</taxon>
        <taxon>eudicotyledons</taxon>
        <taxon>Gunneridae</taxon>
        <taxon>Pentapetalae</taxon>
        <taxon>rosids</taxon>
        <taxon>fabids</taxon>
        <taxon>Malpighiales</taxon>
        <taxon>Rhizophoraceae</taxon>
        <taxon>Rhizophora</taxon>
    </lineage>
</organism>
<dbReference type="EMBL" id="GGEC01088190">
    <property type="protein sequence ID" value="MBX68674.1"/>
    <property type="molecule type" value="Transcribed_RNA"/>
</dbReference>
<evidence type="ECO:0000313" key="1">
    <source>
        <dbReference type="EMBL" id="MBX68674.1"/>
    </source>
</evidence>